<evidence type="ECO:0000313" key="2">
    <source>
        <dbReference type="EMBL" id="RED27280.1"/>
    </source>
</evidence>
<gene>
    <name evidence="2" type="ORF">BJ125_12719</name>
    <name evidence="3" type="ORF">SAMN05892882_12719</name>
</gene>
<sequence>MVRPGLWLLAALNGWDHMRQLVVIALAGLSLGGCASMSDAFKSTPPDVTVQLDSVPSGADAVASTGQSCKTPCSIKVQPADFNVTFTMDKFQPTTVPVQVVVTPGGFMSEGTTTVTPNPVTAELQPAKPARKARSVRKPRKPKPAEAAPAAEAPAAASPFPAPPAAR</sequence>
<dbReference type="Proteomes" id="UP000256343">
    <property type="component" value="Unassembled WGS sequence"/>
</dbReference>
<evidence type="ECO:0000313" key="4">
    <source>
        <dbReference type="Proteomes" id="UP000252631"/>
    </source>
</evidence>
<evidence type="ECO:0000256" key="1">
    <source>
        <dbReference type="SAM" id="MobiDB-lite"/>
    </source>
</evidence>
<evidence type="ECO:0000313" key="5">
    <source>
        <dbReference type="Proteomes" id="UP000256343"/>
    </source>
</evidence>
<dbReference type="EMBL" id="QRDT01000027">
    <property type="protein sequence ID" value="RED27280.1"/>
    <property type="molecule type" value="Genomic_DNA"/>
</dbReference>
<name>A0A336JX56_9BRAD</name>
<organism evidence="3 4">
    <name type="scientific">Rhodopseudomonas pentothenatexigens</name>
    <dbReference type="NCBI Taxonomy" id="999699"/>
    <lineage>
        <taxon>Bacteria</taxon>
        <taxon>Pseudomonadati</taxon>
        <taxon>Pseudomonadota</taxon>
        <taxon>Alphaproteobacteria</taxon>
        <taxon>Hyphomicrobiales</taxon>
        <taxon>Nitrobacteraceae</taxon>
        <taxon>Rhodopseudomonas</taxon>
    </lineage>
</organism>
<reference evidence="2 5" key="2">
    <citation type="submission" date="2018-07" db="EMBL/GenBank/DDBJ databases">
        <title>Genomic Encyclopedia of Archaeal and Bacterial Type Strains, Phase II (KMG-II): from individual species to whole genera.</title>
        <authorList>
            <person name="Goeker M."/>
        </authorList>
    </citation>
    <scope>NUCLEOTIDE SEQUENCE [LARGE SCALE GENOMIC DNA]</scope>
    <source>
        <strain evidence="2 5">JA575</strain>
    </source>
</reference>
<dbReference type="PROSITE" id="PS51257">
    <property type="entry name" value="PROKAR_LIPOPROTEIN"/>
    <property type="match status" value="1"/>
</dbReference>
<proteinExistence type="predicted"/>
<dbReference type="AlphaFoldDB" id="A0A336JX56"/>
<feature type="region of interest" description="Disordered" evidence="1">
    <location>
        <begin position="109"/>
        <end position="167"/>
    </location>
</feature>
<feature type="compositionally biased region" description="Low complexity" evidence="1">
    <location>
        <begin position="145"/>
        <end position="159"/>
    </location>
</feature>
<feature type="compositionally biased region" description="Polar residues" evidence="1">
    <location>
        <begin position="110"/>
        <end position="119"/>
    </location>
</feature>
<dbReference type="Proteomes" id="UP000252631">
    <property type="component" value="Unassembled WGS sequence"/>
</dbReference>
<evidence type="ECO:0000313" key="3">
    <source>
        <dbReference type="EMBL" id="SSW92936.1"/>
    </source>
</evidence>
<protein>
    <recommendedName>
        <fullName evidence="6">PEGA domain-containing protein</fullName>
    </recommendedName>
</protein>
<evidence type="ECO:0008006" key="6">
    <source>
        <dbReference type="Google" id="ProtNLM"/>
    </source>
</evidence>
<reference evidence="3 4" key="1">
    <citation type="submission" date="2017-08" db="EMBL/GenBank/DDBJ databases">
        <authorList>
            <person name="de Groot N.N."/>
        </authorList>
    </citation>
    <scope>NUCLEOTIDE SEQUENCE [LARGE SCALE GENOMIC DNA]</scope>
    <source>
        <strain evidence="3 4">JA575</strain>
    </source>
</reference>
<feature type="compositionally biased region" description="Basic residues" evidence="1">
    <location>
        <begin position="129"/>
        <end position="142"/>
    </location>
</feature>
<dbReference type="EMBL" id="UFQQ01000027">
    <property type="protein sequence ID" value="SSW92936.1"/>
    <property type="molecule type" value="Genomic_DNA"/>
</dbReference>
<accession>A0A336JX56</accession>
<keyword evidence="5" id="KW-1185">Reference proteome</keyword>